<evidence type="ECO:0000313" key="1">
    <source>
        <dbReference type="EMBL" id="KZO97001.1"/>
    </source>
</evidence>
<organism evidence="1 2">
    <name type="scientific">Calocera viscosa (strain TUFC12733)</name>
    <dbReference type="NCBI Taxonomy" id="1330018"/>
    <lineage>
        <taxon>Eukaryota</taxon>
        <taxon>Fungi</taxon>
        <taxon>Dikarya</taxon>
        <taxon>Basidiomycota</taxon>
        <taxon>Agaricomycotina</taxon>
        <taxon>Dacrymycetes</taxon>
        <taxon>Dacrymycetales</taxon>
        <taxon>Dacrymycetaceae</taxon>
        <taxon>Calocera</taxon>
    </lineage>
</organism>
<protein>
    <submittedName>
        <fullName evidence="1">Uncharacterized protein</fullName>
    </submittedName>
</protein>
<dbReference type="AlphaFoldDB" id="A0A167MRV3"/>
<proteinExistence type="predicted"/>
<name>A0A167MRV3_CALVF</name>
<evidence type="ECO:0000313" key="2">
    <source>
        <dbReference type="Proteomes" id="UP000076738"/>
    </source>
</evidence>
<dbReference type="EMBL" id="KV417281">
    <property type="protein sequence ID" value="KZO97001.1"/>
    <property type="molecule type" value="Genomic_DNA"/>
</dbReference>
<dbReference type="Proteomes" id="UP000076738">
    <property type="component" value="Unassembled WGS sequence"/>
</dbReference>
<reference evidence="1 2" key="1">
    <citation type="journal article" date="2016" name="Mol. Biol. Evol.">
        <title>Comparative Genomics of Early-Diverging Mushroom-Forming Fungi Provides Insights into the Origins of Lignocellulose Decay Capabilities.</title>
        <authorList>
            <person name="Nagy L.G."/>
            <person name="Riley R."/>
            <person name="Tritt A."/>
            <person name="Adam C."/>
            <person name="Daum C."/>
            <person name="Floudas D."/>
            <person name="Sun H."/>
            <person name="Yadav J.S."/>
            <person name="Pangilinan J."/>
            <person name="Larsson K.H."/>
            <person name="Matsuura K."/>
            <person name="Barry K."/>
            <person name="Labutti K."/>
            <person name="Kuo R."/>
            <person name="Ohm R.A."/>
            <person name="Bhattacharya S.S."/>
            <person name="Shirouzu T."/>
            <person name="Yoshinaga Y."/>
            <person name="Martin F.M."/>
            <person name="Grigoriev I.V."/>
            <person name="Hibbett D.S."/>
        </authorList>
    </citation>
    <scope>NUCLEOTIDE SEQUENCE [LARGE SCALE GENOMIC DNA]</scope>
    <source>
        <strain evidence="1 2">TUFC12733</strain>
    </source>
</reference>
<sequence length="59" mass="6533">MQADDDVLCRRRPARSLLLDGLFEGLNGDAAWLTLFVDEAFIESWGIEEQVTPTADPPA</sequence>
<accession>A0A167MRV3</accession>
<keyword evidence="2" id="KW-1185">Reference proteome</keyword>
<gene>
    <name evidence="1" type="ORF">CALVIDRAFT_563227</name>
</gene>